<evidence type="ECO:0000313" key="3">
    <source>
        <dbReference type="Proteomes" id="UP000324222"/>
    </source>
</evidence>
<reference evidence="2 3" key="1">
    <citation type="submission" date="2019-05" db="EMBL/GenBank/DDBJ databases">
        <title>Another draft genome of Portunus trituberculatus and its Hox gene families provides insights of decapod evolution.</title>
        <authorList>
            <person name="Jeong J.-H."/>
            <person name="Song I."/>
            <person name="Kim S."/>
            <person name="Choi T."/>
            <person name="Kim D."/>
            <person name="Ryu S."/>
            <person name="Kim W."/>
        </authorList>
    </citation>
    <scope>NUCLEOTIDE SEQUENCE [LARGE SCALE GENOMIC DNA]</scope>
    <source>
        <tissue evidence="2">Muscle</tissue>
    </source>
</reference>
<name>A0A5B7IAR3_PORTR</name>
<dbReference type="EMBL" id="VSRR010049967">
    <property type="protein sequence ID" value="MPC78999.1"/>
    <property type="molecule type" value="Genomic_DNA"/>
</dbReference>
<feature type="region of interest" description="Disordered" evidence="1">
    <location>
        <begin position="23"/>
        <end position="114"/>
    </location>
</feature>
<evidence type="ECO:0000256" key="1">
    <source>
        <dbReference type="SAM" id="MobiDB-lite"/>
    </source>
</evidence>
<dbReference type="Proteomes" id="UP000324222">
    <property type="component" value="Unassembled WGS sequence"/>
</dbReference>
<keyword evidence="3" id="KW-1185">Reference proteome</keyword>
<protein>
    <submittedName>
        <fullName evidence="2">Uncharacterized protein</fullName>
    </submittedName>
</protein>
<comment type="caution">
    <text evidence="2">The sequence shown here is derived from an EMBL/GenBank/DDBJ whole genome shotgun (WGS) entry which is preliminary data.</text>
</comment>
<proteinExistence type="predicted"/>
<feature type="compositionally biased region" description="Low complexity" evidence="1">
    <location>
        <begin position="24"/>
        <end position="55"/>
    </location>
</feature>
<accession>A0A5B7IAR3</accession>
<gene>
    <name evidence="2" type="ORF">E2C01_073510</name>
</gene>
<evidence type="ECO:0000313" key="2">
    <source>
        <dbReference type="EMBL" id="MPC78999.1"/>
    </source>
</evidence>
<sequence>MSVYILHYYTCINIPCRDNGVATASAADSAAAPAAISSSSSSSGSSSSNSSKSTSGDVHHERPRRPFVTATRLASEEKAAKIPENNPDPEDLISPSGEIRVGHASHGSSSPCLP</sequence>
<dbReference type="AlphaFoldDB" id="A0A5B7IAR3"/>
<organism evidence="2 3">
    <name type="scientific">Portunus trituberculatus</name>
    <name type="common">Swimming crab</name>
    <name type="synonym">Neptunus trituberculatus</name>
    <dbReference type="NCBI Taxonomy" id="210409"/>
    <lineage>
        <taxon>Eukaryota</taxon>
        <taxon>Metazoa</taxon>
        <taxon>Ecdysozoa</taxon>
        <taxon>Arthropoda</taxon>
        <taxon>Crustacea</taxon>
        <taxon>Multicrustacea</taxon>
        <taxon>Malacostraca</taxon>
        <taxon>Eumalacostraca</taxon>
        <taxon>Eucarida</taxon>
        <taxon>Decapoda</taxon>
        <taxon>Pleocyemata</taxon>
        <taxon>Brachyura</taxon>
        <taxon>Eubrachyura</taxon>
        <taxon>Portunoidea</taxon>
        <taxon>Portunidae</taxon>
        <taxon>Portuninae</taxon>
        <taxon>Portunus</taxon>
    </lineage>
</organism>